<dbReference type="SUPFAM" id="SSF57903">
    <property type="entry name" value="FYVE/PHD zinc finger"/>
    <property type="match status" value="1"/>
</dbReference>
<keyword evidence="11" id="KW-0805">Transcription regulation</keyword>
<dbReference type="PROSITE" id="PS01359">
    <property type="entry name" value="ZF_PHD_1"/>
    <property type="match status" value="1"/>
</dbReference>
<protein>
    <recommendedName>
        <fullName evidence="5">JmjC domain-containing histone demethylation protein 1</fullName>
        <ecNumber evidence="4">1.14.11.27</ecNumber>
    </recommendedName>
    <alternativeName>
        <fullName evidence="14">[Histone-H3]-lysine-36 demethylase 1</fullName>
    </alternativeName>
</protein>
<comment type="caution">
    <text evidence="20">The sequence shown here is derived from an EMBL/GenBank/DDBJ whole genome shotgun (WGS) entry which is preliminary data.</text>
</comment>
<dbReference type="Pfam" id="PF02373">
    <property type="entry name" value="JmjC"/>
    <property type="match status" value="1"/>
</dbReference>
<evidence type="ECO:0000256" key="5">
    <source>
        <dbReference type="ARBA" id="ARBA00015153"/>
    </source>
</evidence>
<dbReference type="EMBL" id="JANBUM010000110">
    <property type="protein sequence ID" value="KAJ2784608.1"/>
    <property type="molecule type" value="Genomic_DNA"/>
</dbReference>
<keyword evidence="13" id="KW-0539">Nucleus</keyword>
<keyword evidence="21" id="KW-1185">Reference proteome</keyword>
<evidence type="ECO:0000256" key="10">
    <source>
        <dbReference type="ARBA" id="ARBA00023004"/>
    </source>
</evidence>
<keyword evidence="8" id="KW-0862">Zinc</keyword>
<evidence type="ECO:0000256" key="11">
    <source>
        <dbReference type="ARBA" id="ARBA00023015"/>
    </source>
</evidence>
<proteinExistence type="inferred from homology"/>
<feature type="compositionally biased region" description="Basic and acidic residues" evidence="17">
    <location>
        <begin position="515"/>
        <end position="535"/>
    </location>
</feature>
<dbReference type="CDD" id="cd15517">
    <property type="entry name" value="PHD_TCF19_like"/>
    <property type="match status" value="1"/>
</dbReference>
<feature type="compositionally biased region" description="Acidic residues" evidence="17">
    <location>
        <begin position="618"/>
        <end position="627"/>
    </location>
</feature>
<evidence type="ECO:0000256" key="4">
    <source>
        <dbReference type="ARBA" id="ARBA00013246"/>
    </source>
</evidence>
<evidence type="ECO:0000256" key="2">
    <source>
        <dbReference type="ARBA" id="ARBA00004123"/>
    </source>
</evidence>
<keyword evidence="9 20" id="KW-0560">Oxidoreductase</keyword>
<evidence type="ECO:0000256" key="12">
    <source>
        <dbReference type="ARBA" id="ARBA00023163"/>
    </source>
</evidence>
<dbReference type="SUPFAM" id="SSF51197">
    <property type="entry name" value="Clavaminate synthase-like"/>
    <property type="match status" value="1"/>
</dbReference>
<evidence type="ECO:0000256" key="15">
    <source>
        <dbReference type="ARBA" id="ARBA00047915"/>
    </source>
</evidence>
<comment type="subcellular location">
    <subcellularLocation>
        <location evidence="2">Nucleus</location>
    </subcellularLocation>
</comment>
<sequence length="694" mass="78171">MSSSSGSDSDEPQECPLCREDAPIELAAYETWLQCDVCEEWYHGICVGISASECEHVDKYHCHKCVDKHGPSSYTGPTLRRSERNRGNVDYTMLNEGHPATFNQYLLRLDDHEFLEDDFEHLDDGSQVTREWIRNRDTNDPFIVKCATGLDMVMPASDITVEDIALAVGKDIPVSVMDVLSQDELKGWTMGDWAKYFHSTNRQRVLNVISLEITDTPFGEKIRRPRVVDDIDAIEKYWPESKRKPNRYPKVKTYCLMSVRDAYTDFHVDFSATWVYYHVLSGEKVFYLVPPTPSNMRKFESWSKSPEQAVSLFAAHVKQCFEVHVKAGNTMFIPAGWIHAVFTPVDTIVIGGNFMVMQSLNTHIGAYKLEARTRVPTRYRFPFFIKMCRYMAELLARKWDRFDKQTRAKWTLSELEGAFVLASFLDDKLLGRDCDADEAKALGDKAMVRKHVTSLLELVGAELASRMLPEEWLNREPQLREGSHFRWVRPGMSQGSLLLAARPRRSRAAAGIDNSADKRMTKIRKKAAERSDPTKTARSKLIRGKPKSSASDSASNGDGTNGMGEDNSDTSGNEDILAILGSGNRNSERQRHRRNTSESDENETDGHTDSSSNSDSDSNGDSEDDSGGSDASSSSDDNSFVVSDSDEGPRNSKKRKLGQSAKISSARKMSAQLQQTVRLKGAKQRIAERLKIKF</sequence>
<feature type="domain" description="PHD-type" evidence="18">
    <location>
        <begin position="12"/>
        <end position="68"/>
    </location>
</feature>
<dbReference type="InterPro" id="IPR001965">
    <property type="entry name" value="Znf_PHD"/>
</dbReference>
<keyword evidence="12" id="KW-0804">Transcription</keyword>
<evidence type="ECO:0000259" key="18">
    <source>
        <dbReference type="PROSITE" id="PS50016"/>
    </source>
</evidence>
<keyword evidence="6" id="KW-0479">Metal-binding</keyword>
<organism evidence="20 21">
    <name type="scientific">Coemansia interrupta</name>
    <dbReference type="NCBI Taxonomy" id="1126814"/>
    <lineage>
        <taxon>Eukaryota</taxon>
        <taxon>Fungi</taxon>
        <taxon>Fungi incertae sedis</taxon>
        <taxon>Zoopagomycota</taxon>
        <taxon>Kickxellomycotina</taxon>
        <taxon>Kickxellomycetes</taxon>
        <taxon>Kickxellales</taxon>
        <taxon>Kickxellaceae</taxon>
        <taxon>Coemansia</taxon>
    </lineage>
</organism>
<dbReference type="SMART" id="SM00558">
    <property type="entry name" value="JmjC"/>
    <property type="match status" value="1"/>
</dbReference>
<dbReference type="EC" id="1.14.11.27" evidence="4"/>
<dbReference type="InterPro" id="IPR003347">
    <property type="entry name" value="JmjC_dom"/>
</dbReference>
<dbReference type="Proteomes" id="UP001140172">
    <property type="component" value="Unassembled WGS sequence"/>
</dbReference>
<evidence type="ECO:0000256" key="16">
    <source>
        <dbReference type="PROSITE-ProRule" id="PRU00146"/>
    </source>
</evidence>
<evidence type="ECO:0000256" key="6">
    <source>
        <dbReference type="ARBA" id="ARBA00022723"/>
    </source>
</evidence>
<dbReference type="GO" id="GO:0008270">
    <property type="term" value="F:zinc ion binding"/>
    <property type="evidence" value="ECO:0007669"/>
    <property type="project" value="UniProtKB-KW"/>
</dbReference>
<comment type="similarity">
    <text evidence="3">Belongs to the JHDM1 histone demethylase family.</text>
</comment>
<dbReference type="SMART" id="SM00249">
    <property type="entry name" value="PHD"/>
    <property type="match status" value="1"/>
</dbReference>
<dbReference type="PROSITE" id="PS51184">
    <property type="entry name" value="JMJC"/>
    <property type="match status" value="1"/>
</dbReference>
<dbReference type="InterPro" id="IPR050690">
    <property type="entry name" value="JHDM1_Histone_Demethylase"/>
</dbReference>
<dbReference type="GO" id="GO:0005634">
    <property type="term" value="C:nucleus"/>
    <property type="evidence" value="ECO:0007669"/>
    <property type="project" value="UniProtKB-SubCell"/>
</dbReference>
<feature type="compositionally biased region" description="Basic residues" evidence="17">
    <location>
        <begin position="537"/>
        <end position="546"/>
    </location>
</feature>
<evidence type="ECO:0000256" key="9">
    <source>
        <dbReference type="ARBA" id="ARBA00023002"/>
    </source>
</evidence>
<evidence type="ECO:0000313" key="20">
    <source>
        <dbReference type="EMBL" id="KAJ2784608.1"/>
    </source>
</evidence>
<reference evidence="20" key="1">
    <citation type="submission" date="2022-07" db="EMBL/GenBank/DDBJ databases">
        <title>Phylogenomic reconstructions and comparative analyses of Kickxellomycotina fungi.</title>
        <authorList>
            <person name="Reynolds N.K."/>
            <person name="Stajich J.E."/>
            <person name="Barry K."/>
            <person name="Grigoriev I.V."/>
            <person name="Crous P."/>
            <person name="Smith M.E."/>
        </authorList>
    </citation>
    <scope>NUCLEOTIDE SEQUENCE</scope>
    <source>
        <strain evidence="20">BCRC 34489</strain>
    </source>
</reference>
<feature type="region of interest" description="Disordered" evidence="17">
    <location>
        <begin position="499"/>
        <end position="669"/>
    </location>
</feature>
<dbReference type="OrthoDB" id="5876800at2759"/>
<evidence type="ECO:0000256" key="8">
    <source>
        <dbReference type="ARBA" id="ARBA00022833"/>
    </source>
</evidence>
<evidence type="ECO:0000259" key="19">
    <source>
        <dbReference type="PROSITE" id="PS51184"/>
    </source>
</evidence>
<dbReference type="InterPro" id="IPR011011">
    <property type="entry name" value="Znf_FYVE_PHD"/>
</dbReference>
<name>A0A9W8HGP7_9FUNG</name>
<comment type="cofactor">
    <cofactor evidence="1">
        <name>Fe(2+)</name>
        <dbReference type="ChEBI" id="CHEBI:29033"/>
    </cofactor>
</comment>
<feature type="compositionally biased region" description="Low complexity" evidence="17">
    <location>
        <begin position="628"/>
        <end position="643"/>
    </location>
</feature>
<evidence type="ECO:0000256" key="7">
    <source>
        <dbReference type="ARBA" id="ARBA00022771"/>
    </source>
</evidence>
<evidence type="ECO:0000313" key="21">
    <source>
        <dbReference type="Proteomes" id="UP001140172"/>
    </source>
</evidence>
<gene>
    <name evidence="20" type="primary">JHD1</name>
    <name evidence="20" type="ORF">GGI15_002221</name>
</gene>
<evidence type="ECO:0000256" key="14">
    <source>
        <dbReference type="ARBA" id="ARBA00031083"/>
    </source>
</evidence>
<evidence type="ECO:0000256" key="13">
    <source>
        <dbReference type="ARBA" id="ARBA00023242"/>
    </source>
</evidence>
<dbReference type="GO" id="GO:0140680">
    <property type="term" value="F:histone H3K36me/H3K36me2 demethylase activity"/>
    <property type="evidence" value="ECO:0007669"/>
    <property type="project" value="UniProtKB-EC"/>
</dbReference>
<dbReference type="PROSITE" id="PS50016">
    <property type="entry name" value="ZF_PHD_2"/>
    <property type="match status" value="1"/>
</dbReference>
<evidence type="ECO:0000256" key="17">
    <source>
        <dbReference type="SAM" id="MobiDB-lite"/>
    </source>
</evidence>
<keyword evidence="7 16" id="KW-0863">Zinc-finger</keyword>
<evidence type="ECO:0000256" key="3">
    <source>
        <dbReference type="ARBA" id="ARBA00008037"/>
    </source>
</evidence>
<dbReference type="InterPro" id="IPR019787">
    <property type="entry name" value="Znf_PHD-finger"/>
</dbReference>
<keyword evidence="10" id="KW-0408">Iron</keyword>
<comment type="catalytic activity">
    <reaction evidence="15">
        <text>N(6),N(6)-dimethyl-L-lysyl(36)-[histone H3] + 2 2-oxoglutarate + 2 O2 = L-lysyl(36)-[histone H3] + 2 formaldehyde + 2 succinate + 2 CO2</text>
        <dbReference type="Rhea" id="RHEA:42032"/>
        <dbReference type="Rhea" id="RHEA-COMP:9785"/>
        <dbReference type="Rhea" id="RHEA-COMP:9787"/>
        <dbReference type="ChEBI" id="CHEBI:15379"/>
        <dbReference type="ChEBI" id="CHEBI:16526"/>
        <dbReference type="ChEBI" id="CHEBI:16810"/>
        <dbReference type="ChEBI" id="CHEBI:16842"/>
        <dbReference type="ChEBI" id="CHEBI:29969"/>
        <dbReference type="ChEBI" id="CHEBI:30031"/>
        <dbReference type="ChEBI" id="CHEBI:61976"/>
        <dbReference type="EC" id="1.14.11.27"/>
    </reaction>
</comment>
<dbReference type="AlphaFoldDB" id="A0A9W8HGP7"/>
<feature type="domain" description="JmjC" evidence="19">
    <location>
        <begin position="213"/>
        <end position="371"/>
    </location>
</feature>
<dbReference type="Gene3D" id="2.60.120.650">
    <property type="entry name" value="Cupin"/>
    <property type="match status" value="1"/>
</dbReference>
<evidence type="ECO:0000256" key="1">
    <source>
        <dbReference type="ARBA" id="ARBA00001954"/>
    </source>
</evidence>
<dbReference type="PANTHER" id="PTHR23123">
    <property type="entry name" value="PHD/F-BOX CONTAINING PROTEIN"/>
    <property type="match status" value="1"/>
</dbReference>
<feature type="compositionally biased region" description="Low complexity" evidence="17">
    <location>
        <begin position="548"/>
        <end position="558"/>
    </location>
</feature>
<dbReference type="InterPro" id="IPR019786">
    <property type="entry name" value="Zinc_finger_PHD-type_CS"/>
</dbReference>
<accession>A0A9W8HGP7</accession>